<dbReference type="InterPro" id="IPR006693">
    <property type="entry name" value="AB_hydrolase_lipase"/>
</dbReference>
<evidence type="ECO:0000256" key="3">
    <source>
        <dbReference type="ARBA" id="ARBA00022801"/>
    </source>
</evidence>
<gene>
    <name evidence="11" type="primary">100122908</name>
</gene>
<dbReference type="KEGG" id="nvi:100122908"/>
<evidence type="ECO:0000313" key="12">
    <source>
        <dbReference type="Proteomes" id="UP000002358"/>
    </source>
</evidence>
<dbReference type="EnsemblMetazoa" id="XM_016983558">
    <property type="protein sequence ID" value="XP_016839047"/>
    <property type="gene ID" value="LOC100122908"/>
</dbReference>
<evidence type="ECO:0000256" key="6">
    <source>
        <dbReference type="ARBA" id="ARBA00023180"/>
    </source>
</evidence>
<sequence>MRASPGLRAAAAILLGGFLWSCAAGDEPDLDMTTPELIRKEGYPAEAHVVLTDDGYLLTMHRIPSAAGPAVFLQHGLLASSSDWVIAGRGKALAFILAERGYDVWLGNARGNTYSRSHVRYSTSDLRFWNFSWHEMASHDLPAEIAYIAGMKKARLTYIGHSMGTTMFFAMAIDRPESAAKVEAMFALAPVAFMNHLKSPVRLLAPFLREIELIVRYLGAGQFLPQNAILKFLARYGCDVDVTEEKICANSLFVICGFDASQFNYTLMPVILSHSPAGASTKTIVHYGQEITSGRFQRYDYGPKGNLAIYNRTTPPDYDLSKVSVPVGVFWSENDWLASPVDVKRLYDRLPRKILDYKVDYPKFNHLDFLWALDAPKLVYAKLLSAMNASLASNVQV</sequence>
<accession>A0A7M7INJ5</accession>
<dbReference type="InterPro" id="IPR025483">
    <property type="entry name" value="Lipase_euk"/>
</dbReference>
<keyword evidence="2 9" id="KW-0732">Signal</keyword>
<reference evidence="11" key="1">
    <citation type="submission" date="2021-01" db="UniProtKB">
        <authorList>
            <consortium name="EnsemblMetazoa"/>
        </authorList>
    </citation>
    <scope>IDENTIFICATION</scope>
</reference>
<evidence type="ECO:0000313" key="11">
    <source>
        <dbReference type="EnsemblMetazoa" id="XP_016839047"/>
    </source>
</evidence>
<name>A0A7M7INJ5_NASVI</name>
<evidence type="ECO:0000259" key="10">
    <source>
        <dbReference type="Pfam" id="PF04083"/>
    </source>
</evidence>
<evidence type="ECO:0000256" key="5">
    <source>
        <dbReference type="ARBA" id="ARBA00023098"/>
    </source>
</evidence>
<feature type="domain" description="Partial AB-hydrolase lipase" evidence="10">
    <location>
        <begin position="35"/>
        <end position="87"/>
    </location>
</feature>
<evidence type="ECO:0000256" key="7">
    <source>
        <dbReference type="PIRNR" id="PIRNR000862"/>
    </source>
</evidence>
<dbReference type="InterPro" id="IPR029058">
    <property type="entry name" value="AB_hydrolase_fold"/>
</dbReference>
<dbReference type="PANTHER" id="PTHR11005">
    <property type="entry name" value="LYSOSOMAL ACID LIPASE-RELATED"/>
    <property type="match status" value="1"/>
</dbReference>
<evidence type="ECO:0000256" key="1">
    <source>
        <dbReference type="ARBA" id="ARBA00010701"/>
    </source>
</evidence>
<evidence type="ECO:0000256" key="9">
    <source>
        <dbReference type="SAM" id="SignalP"/>
    </source>
</evidence>
<keyword evidence="3 7" id="KW-0378">Hydrolase</keyword>
<dbReference type="FunFam" id="3.40.50.1820:FF:000021">
    <property type="entry name" value="Lipase"/>
    <property type="match status" value="1"/>
</dbReference>
<dbReference type="AlphaFoldDB" id="A0A7M7INJ5"/>
<feature type="chain" id="PRO_5029848774" description="Lipase" evidence="9">
    <location>
        <begin position="26"/>
        <end position="397"/>
    </location>
</feature>
<feature type="signal peptide" evidence="9">
    <location>
        <begin position="1"/>
        <end position="25"/>
    </location>
</feature>
<feature type="active site" description="Charge relay system" evidence="8">
    <location>
        <position position="335"/>
    </location>
</feature>
<feature type="active site" description="Nucleophile" evidence="8">
    <location>
        <position position="162"/>
    </location>
</feature>
<keyword evidence="12" id="KW-1185">Reference proteome</keyword>
<comment type="similarity">
    <text evidence="1 7">Belongs to the AB hydrolase superfamily. Lipase family.</text>
</comment>
<feature type="active site" description="Charge relay system" evidence="8">
    <location>
        <position position="366"/>
    </location>
</feature>
<proteinExistence type="inferred from homology"/>
<keyword evidence="4 7" id="KW-0442">Lipid degradation</keyword>
<dbReference type="GO" id="GO:0016788">
    <property type="term" value="F:hydrolase activity, acting on ester bonds"/>
    <property type="evidence" value="ECO:0007669"/>
    <property type="project" value="InterPro"/>
</dbReference>
<keyword evidence="5" id="KW-0443">Lipid metabolism</keyword>
<dbReference type="Proteomes" id="UP000002358">
    <property type="component" value="Chromosome 3"/>
</dbReference>
<dbReference type="OrthoDB" id="9974421at2759"/>
<organism evidence="11 12">
    <name type="scientific">Nasonia vitripennis</name>
    <name type="common">Parasitic wasp</name>
    <dbReference type="NCBI Taxonomy" id="7425"/>
    <lineage>
        <taxon>Eukaryota</taxon>
        <taxon>Metazoa</taxon>
        <taxon>Ecdysozoa</taxon>
        <taxon>Arthropoda</taxon>
        <taxon>Hexapoda</taxon>
        <taxon>Insecta</taxon>
        <taxon>Pterygota</taxon>
        <taxon>Neoptera</taxon>
        <taxon>Endopterygota</taxon>
        <taxon>Hymenoptera</taxon>
        <taxon>Apocrita</taxon>
        <taxon>Proctotrupomorpha</taxon>
        <taxon>Chalcidoidea</taxon>
        <taxon>Pteromalidae</taxon>
        <taxon>Pteromalinae</taxon>
        <taxon>Nasonia</taxon>
    </lineage>
</organism>
<evidence type="ECO:0000256" key="8">
    <source>
        <dbReference type="PIRSR" id="PIRSR000862-1"/>
    </source>
</evidence>
<dbReference type="GO" id="GO:0016042">
    <property type="term" value="P:lipid catabolic process"/>
    <property type="evidence" value="ECO:0007669"/>
    <property type="project" value="UniProtKB-KW"/>
</dbReference>
<keyword evidence="6" id="KW-0325">Glycoprotein</keyword>
<protein>
    <recommendedName>
        <fullName evidence="7">Lipase</fullName>
    </recommendedName>
</protein>
<dbReference type="OMA" id="GYPYEKY"/>
<evidence type="ECO:0000256" key="2">
    <source>
        <dbReference type="ARBA" id="ARBA00022729"/>
    </source>
</evidence>
<dbReference type="PIRSF" id="PIRSF000862">
    <property type="entry name" value="Steryl_ester_lip"/>
    <property type="match status" value="1"/>
</dbReference>
<dbReference type="SUPFAM" id="SSF53474">
    <property type="entry name" value="alpha/beta-Hydrolases"/>
    <property type="match status" value="1"/>
</dbReference>
<dbReference type="Gene3D" id="3.40.50.1820">
    <property type="entry name" value="alpha/beta hydrolase"/>
    <property type="match status" value="1"/>
</dbReference>
<dbReference type="Pfam" id="PF04083">
    <property type="entry name" value="Abhydro_lipase"/>
    <property type="match status" value="1"/>
</dbReference>
<evidence type="ECO:0000256" key="4">
    <source>
        <dbReference type="ARBA" id="ARBA00022963"/>
    </source>
</evidence>
<dbReference type="SMR" id="A0A7M7INJ5"/>